<accession>A0AAN9KMV4</accession>
<proteinExistence type="predicted"/>
<organism evidence="1 2">
    <name type="scientific">Clitoria ternatea</name>
    <name type="common">Butterfly pea</name>
    <dbReference type="NCBI Taxonomy" id="43366"/>
    <lineage>
        <taxon>Eukaryota</taxon>
        <taxon>Viridiplantae</taxon>
        <taxon>Streptophyta</taxon>
        <taxon>Embryophyta</taxon>
        <taxon>Tracheophyta</taxon>
        <taxon>Spermatophyta</taxon>
        <taxon>Magnoliopsida</taxon>
        <taxon>eudicotyledons</taxon>
        <taxon>Gunneridae</taxon>
        <taxon>Pentapetalae</taxon>
        <taxon>rosids</taxon>
        <taxon>fabids</taxon>
        <taxon>Fabales</taxon>
        <taxon>Fabaceae</taxon>
        <taxon>Papilionoideae</taxon>
        <taxon>50 kb inversion clade</taxon>
        <taxon>NPAAA clade</taxon>
        <taxon>indigoferoid/millettioid clade</taxon>
        <taxon>Phaseoleae</taxon>
        <taxon>Clitoria</taxon>
    </lineage>
</organism>
<dbReference type="Proteomes" id="UP001359559">
    <property type="component" value="Unassembled WGS sequence"/>
</dbReference>
<gene>
    <name evidence="1" type="ORF">RJT34_03374</name>
</gene>
<evidence type="ECO:0000313" key="2">
    <source>
        <dbReference type="Proteomes" id="UP001359559"/>
    </source>
</evidence>
<name>A0AAN9KMV4_CLITE</name>
<keyword evidence="2" id="KW-1185">Reference proteome</keyword>
<dbReference type="AlphaFoldDB" id="A0AAN9KMV4"/>
<evidence type="ECO:0000313" key="1">
    <source>
        <dbReference type="EMBL" id="KAK7318669.1"/>
    </source>
</evidence>
<dbReference type="EMBL" id="JAYKXN010000001">
    <property type="protein sequence ID" value="KAK7318669.1"/>
    <property type="molecule type" value="Genomic_DNA"/>
</dbReference>
<sequence length="137" mass="15435">MMGLPMEWFENLCLRSNKDSLSSLRPAVGIVYKALKSTYNDSFIEFLVVKLSIRKTPTPSIIKSKLIGRIDQMKKNLKAFKKDEGIMDTSSLVVFPNVRLPHNTAPNAQEHALDADDQNIQKEEATDRAHVSESFAL</sequence>
<protein>
    <submittedName>
        <fullName evidence="1">Uncharacterized protein</fullName>
    </submittedName>
</protein>
<reference evidence="1 2" key="1">
    <citation type="submission" date="2024-01" db="EMBL/GenBank/DDBJ databases">
        <title>The genomes of 5 underutilized Papilionoideae crops provide insights into root nodulation and disease resistance.</title>
        <authorList>
            <person name="Yuan L."/>
        </authorList>
    </citation>
    <scope>NUCLEOTIDE SEQUENCE [LARGE SCALE GENOMIC DNA]</scope>
    <source>
        <strain evidence="1">LY-2023</strain>
        <tissue evidence="1">Leaf</tissue>
    </source>
</reference>
<comment type="caution">
    <text evidence="1">The sequence shown here is derived from an EMBL/GenBank/DDBJ whole genome shotgun (WGS) entry which is preliminary data.</text>
</comment>